<reference evidence="1 2" key="1">
    <citation type="submission" date="2016-03" db="EMBL/GenBank/DDBJ databases">
        <title>Niastella vici sp. nov., isolated from farmland soil.</title>
        <authorList>
            <person name="Chen L."/>
            <person name="Wang D."/>
            <person name="Yang S."/>
            <person name="Wang G."/>
        </authorList>
    </citation>
    <scope>NUCLEOTIDE SEQUENCE [LARGE SCALE GENOMIC DNA]</scope>
    <source>
        <strain evidence="1 2">DJ57</strain>
    </source>
</reference>
<dbReference type="RefSeq" id="WP_081145180.1">
    <property type="nucleotide sequence ID" value="NZ_LVYD01000002.1"/>
</dbReference>
<accession>A0A1V9G6H6</accession>
<dbReference type="Proteomes" id="UP000192796">
    <property type="component" value="Unassembled WGS sequence"/>
</dbReference>
<proteinExistence type="predicted"/>
<dbReference type="AlphaFoldDB" id="A0A1V9G6H6"/>
<dbReference type="EMBL" id="LVYD01000002">
    <property type="protein sequence ID" value="OQP66245.1"/>
    <property type="molecule type" value="Genomic_DNA"/>
</dbReference>
<dbReference type="STRING" id="1703345.A3860_12125"/>
<organism evidence="1 2">
    <name type="scientific">Niastella vici</name>
    <dbReference type="NCBI Taxonomy" id="1703345"/>
    <lineage>
        <taxon>Bacteria</taxon>
        <taxon>Pseudomonadati</taxon>
        <taxon>Bacteroidota</taxon>
        <taxon>Chitinophagia</taxon>
        <taxon>Chitinophagales</taxon>
        <taxon>Chitinophagaceae</taxon>
        <taxon>Niastella</taxon>
    </lineage>
</organism>
<name>A0A1V9G6H6_9BACT</name>
<evidence type="ECO:0000313" key="2">
    <source>
        <dbReference type="Proteomes" id="UP000192796"/>
    </source>
</evidence>
<sequence length="178" mass="20737">MISDKDFDHFLRNGYIEGLLPGTSLETLLCIFGHDHWYVKEIENNGLIYGIIKVGFIEFHIIDEKFNGISYRPDISFPKKDFKGVRMPWIYKNRQISLVEEKLNAKSIVYKRYVVSKPLNNIETAAGTFIGLSDCDHHFIDTVGGVTFSFDYNENIKELEARQICKYYDIHKKDSEQI</sequence>
<evidence type="ECO:0000313" key="1">
    <source>
        <dbReference type="EMBL" id="OQP66245.1"/>
    </source>
</evidence>
<keyword evidence="2" id="KW-1185">Reference proteome</keyword>
<protein>
    <submittedName>
        <fullName evidence="1">Uncharacterized protein</fullName>
    </submittedName>
</protein>
<gene>
    <name evidence="1" type="ORF">A3860_12125</name>
</gene>
<comment type="caution">
    <text evidence="1">The sequence shown here is derived from an EMBL/GenBank/DDBJ whole genome shotgun (WGS) entry which is preliminary data.</text>
</comment>